<accession>A0ABR7YQ33</accession>
<proteinExistence type="predicted"/>
<dbReference type="EMBL" id="JACOIK010000007">
    <property type="protein sequence ID" value="MBD1433449.1"/>
    <property type="molecule type" value="Genomic_DNA"/>
</dbReference>
<reference evidence="5 6" key="1">
    <citation type="submission" date="2020-08" db="EMBL/GenBank/DDBJ databases">
        <title>Sphingobacterium sp. DN00404 isolated from aquaculture water.</title>
        <authorList>
            <person name="Zhang M."/>
        </authorList>
    </citation>
    <scope>NUCLEOTIDE SEQUENCE [LARGE SCALE GENOMIC DNA]</scope>
    <source>
        <strain evidence="5 6">DN00404</strain>
    </source>
</reference>
<organism evidence="5 6">
    <name type="scientific">Sphingobacterium micropteri</name>
    <dbReference type="NCBI Taxonomy" id="2763501"/>
    <lineage>
        <taxon>Bacteria</taxon>
        <taxon>Pseudomonadati</taxon>
        <taxon>Bacteroidota</taxon>
        <taxon>Sphingobacteriia</taxon>
        <taxon>Sphingobacteriales</taxon>
        <taxon>Sphingobacteriaceae</taxon>
        <taxon>Sphingobacterium</taxon>
    </lineage>
</organism>
<dbReference type="Pfam" id="PF12833">
    <property type="entry name" value="HTH_18"/>
    <property type="match status" value="1"/>
</dbReference>
<dbReference type="SMART" id="SM00342">
    <property type="entry name" value="HTH_ARAC"/>
    <property type="match status" value="1"/>
</dbReference>
<keyword evidence="6" id="KW-1185">Reference proteome</keyword>
<gene>
    <name evidence="5" type="ORF">H8B06_11470</name>
</gene>
<evidence type="ECO:0000313" key="6">
    <source>
        <dbReference type="Proteomes" id="UP000602759"/>
    </source>
</evidence>
<protein>
    <submittedName>
        <fullName evidence="5">AraC family transcriptional regulator</fullName>
    </submittedName>
</protein>
<name>A0ABR7YQ33_9SPHI</name>
<evidence type="ECO:0000259" key="4">
    <source>
        <dbReference type="PROSITE" id="PS01124"/>
    </source>
</evidence>
<dbReference type="InterPro" id="IPR018060">
    <property type="entry name" value="HTH_AraC"/>
</dbReference>
<evidence type="ECO:0000256" key="1">
    <source>
        <dbReference type="ARBA" id="ARBA00023015"/>
    </source>
</evidence>
<dbReference type="PANTHER" id="PTHR43280:SF10">
    <property type="entry name" value="REGULATORY PROTEIN POCR"/>
    <property type="match status" value="1"/>
</dbReference>
<sequence length="323" mass="37509">MTMLDKNPVHVWKETLSARPATRDTFKGMHLTVLHQATRQKLGEHLLYIQFETHDFILCELKGRPNELTAFPLPQKEEKILWLCLQFQGTLSFPTGKVSQPDTIFSFTVTEEENLLTVAVEKQWMLLLGITGASRPQLLAEQPLLRKQYDQQESNITIPVTISYNERKVLEQFSKKTFGPFTTVHHIGLALGELYTAYMQQLDKQGGHDKEEGLIQLYHRAISYVTEHYMRADLNRMTIAEALHCSTRSLSRAFEGRTTNLNSSIMLIRLHKARELLKQKPELSVEYIASMLHFPHAQHFANRYKKHFHRTPREERKALIKTM</sequence>
<dbReference type="PROSITE" id="PS01124">
    <property type="entry name" value="HTH_ARAC_FAMILY_2"/>
    <property type="match status" value="1"/>
</dbReference>
<keyword evidence="3" id="KW-0804">Transcription</keyword>
<keyword evidence="1" id="KW-0805">Transcription regulation</keyword>
<dbReference type="InterPro" id="IPR009057">
    <property type="entry name" value="Homeodomain-like_sf"/>
</dbReference>
<feature type="domain" description="HTH araC/xylS-type" evidence="4">
    <location>
        <begin position="219"/>
        <end position="318"/>
    </location>
</feature>
<evidence type="ECO:0000256" key="2">
    <source>
        <dbReference type="ARBA" id="ARBA00023125"/>
    </source>
</evidence>
<dbReference type="PANTHER" id="PTHR43280">
    <property type="entry name" value="ARAC-FAMILY TRANSCRIPTIONAL REGULATOR"/>
    <property type="match status" value="1"/>
</dbReference>
<evidence type="ECO:0000313" key="5">
    <source>
        <dbReference type="EMBL" id="MBD1433449.1"/>
    </source>
</evidence>
<evidence type="ECO:0000256" key="3">
    <source>
        <dbReference type="ARBA" id="ARBA00023163"/>
    </source>
</evidence>
<dbReference type="Gene3D" id="1.10.10.60">
    <property type="entry name" value="Homeodomain-like"/>
    <property type="match status" value="1"/>
</dbReference>
<keyword evidence="2" id="KW-0238">DNA-binding</keyword>
<comment type="caution">
    <text evidence="5">The sequence shown here is derived from an EMBL/GenBank/DDBJ whole genome shotgun (WGS) entry which is preliminary data.</text>
</comment>
<dbReference type="SUPFAM" id="SSF46689">
    <property type="entry name" value="Homeodomain-like"/>
    <property type="match status" value="1"/>
</dbReference>
<dbReference type="Proteomes" id="UP000602759">
    <property type="component" value="Unassembled WGS sequence"/>
</dbReference>